<reference evidence="2" key="1">
    <citation type="submission" date="2021-03" db="EMBL/GenBank/DDBJ databases">
        <title>The complete genome sequence of Acetobacter sp. TBRC 12339.</title>
        <authorList>
            <person name="Charoenyingcharoen P."/>
            <person name="Yukphan P."/>
        </authorList>
    </citation>
    <scope>NUCLEOTIDE SEQUENCE</scope>
    <source>
        <strain evidence="2">TBRC 12339</strain>
    </source>
</reference>
<dbReference type="Gene3D" id="3.40.50.1240">
    <property type="entry name" value="Phosphoglycerate mutase-like"/>
    <property type="match status" value="1"/>
</dbReference>
<proteinExistence type="predicted"/>
<dbReference type="EMBL" id="JAFVMH010000001">
    <property type="protein sequence ID" value="MBO1323809.1"/>
    <property type="molecule type" value="Genomic_DNA"/>
</dbReference>
<dbReference type="PANTHER" id="PTHR48100">
    <property type="entry name" value="BROAD-SPECIFICITY PHOSPHATASE YOR283W-RELATED"/>
    <property type="match status" value="1"/>
</dbReference>
<keyword evidence="3" id="KW-1185">Reference proteome</keyword>
<dbReference type="PANTHER" id="PTHR48100:SF1">
    <property type="entry name" value="HISTIDINE PHOSPHATASE FAMILY PROTEIN-RELATED"/>
    <property type="match status" value="1"/>
</dbReference>
<dbReference type="InterPro" id="IPR013078">
    <property type="entry name" value="His_Pase_superF_clade-1"/>
</dbReference>
<dbReference type="InterPro" id="IPR029033">
    <property type="entry name" value="His_PPase_superfam"/>
</dbReference>
<sequence>MIILRHCESEFNRLYDLQGRDPGTPDPALSPQGQAHATQLARQMHGLGITRILVSPYTRTLQTAAPIAATLGITPEITPIIRERGMYSCDKGTPASVLARTWPKLDFSTLSEDWWSPPPEPDRILHERAQTFNQRMTREREHDRILVISHWWFLLALSGRSMENGDWMHHRP</sequence>
<dbReference type="Pfam" id="PF00300">
    <property type="entry name" value="His_Phos_1"/>
    <property type="match status" value="1"/>
</dbReference>
<comment type="caution">
    <text evidence="2">The sequence shown here is derived from an EMBL/GenBank/DDBJ whole genome shotgun (WGS) entry which is preliminary data.</text>
</comment>
<gene>
    <name evidence="2" type="ORF">J2D77_01390</name>
</gene>
<dbReference type="InterPro" id="IPR050275">
    <property type="entry name" value="PGM_Phosphatase"/>
</dbReference>
<protein>
    <submittedName>
        <fullName evidence="2">Histidine phosphatase family protein</fullName>
    </submittedName>
</protein>
<dbReference type="Proteomes" id="UP000664073">
    <property type="component" value="Unassembled WGS sequence"/>
</dbReference>
<dbReference type="AlphaFoldDB" id="A0A939HMV1"/>
<dbReference type="GO" id="GO:0005737">
    <property type="term" value="C:cytoplasm"/>
    <property type="evidence" value="ECO:0007669"/>
    <property type="project" value="TreeGrafter"/>
</dbReference>
<evidence type="ECO:0000256" key="1">
    <source>
        <dbReference type="SAM" id="MobiDB-lite"/>
    </source>
</evidence>
<dbReference type="RefSeq" id="WP_207844361.1">
    <property type="nucleotide sequence ID" value="NZ_JAFVMH010000001.1"/>
</dbReference>
<name>A0A939HMV1_9PROT</name>
<dbReference type="SMART" id="SM00855">
    <property type="entry name" value="PGAM"/>
    <property type="match status" value="1"/>
</dbReference>
<feature type="region of interest" description="Disordered" evidence="1">
    <location>
        <begin position="17"/>
        <end position="36"/>
    </location>
</feature>
<evidence type="ECO:0000313" key="2">
    <source>
        <dbReference type="EMBL" id="MBO1323809.1"/>
    </source>
</evidence>
<evidence type="ECO:0000313" key="3">
    <source>
        <dbReference type="Proteomes" id="UP000664073"/>
    </source>
</evidence>
<dbReference type="CDD" id="cd07067">
    <property type="entry name" value="HP_PGM_like"/>
    <property type="match status" value="1"/>
</dbReference>
<dbReference type="GO" id="GO:0016791">
    <property type="term" value="F:phosphatase activity"/>
    <property type="evidence" value="ECO:0007669"/>
    <property type="project" value="TreeGrafter"/>
</dbReference>
<organism evidence="2 3">
    <name type="scientific">Acetobacter garciniae</name>
    <dbReference type="NCBI Taxonomy" id="2817435"/>
    <lineage>
        <taxon>Bacteria</taxon>
        <taxon>Pseudomonadati</taxon>
        <taxon>Pseudomonadota</taxon>
        <taxon>Alphaproteobacteria</taxon>
        <taxon>Acetobacterales</taxon>
        <taxon>Acetobacteraceae</taxon>
        <taxon>Acetobacter</taxon>
    </lineage>
</organism>
<dbReference type="SUPFAM" id="SSF53254">
    <property type="entry name" value="Phosphoglycerate mutase-like"/>
    <property type="match status" value="1"/>
</dbReference>
<accession>A0A939HMV1</accession>